<name>A0A0M6ZGE0_9HYPH</name>
<organism evidence="2 3">
    <name type="scientific">Roseibium album</name>
    <dbReference type="NCBI Taxonomy" id="311410"/>
    <lineage>
        <taxon>Bacteria</taxon>
        <taxon>Pseudomonadati</taxon>
        <taxon>Pseudomonadota</taxon>
        <taxon>Alphaproteobacteria</taxon>
        <taxon>Hyphomicrobiales</taxon>
        <taxon>Stappiaceae</taxon>
        <taxon>Roseibium</taxon>
    </lineage>
</organism>
<dbReference type="Proteomes" id="UP000049983">
    <property type="component" value="Unassembled WGS sequence"/>
</dbReference>
<dbReference type="AlphaFoldDB" id="A0A0M6ZGE0"/>
<dbReference type="OrthoDB" id="7678736at2"/>
<dbReference type="STRING" id="311410.LA5095_04569"/>
<protein>
    <submittedName>
        <fullName evidence="2">Uncharacterized protein</fullName>
    </submittedName>
</protein>
<dbReference type="EMBL" id="CXWC01000003">
    <property type="protein sequence ID" value="CTQ67732.1"/>
    <property type="molecule type" value="Genomic_DNA"/>
</dbReference>
<keyword evidence="1" id="KW-0732">Signal</keyword>
<feature type="signal peptide" evidence="1">
    <location>
        <begin position="1"/>
        <end position="34"/>
    </location>
</feature>
<accession>A0A0M6ZGE0</accession>
<dbReference type="RefSeq" id="WP_144436114.1">
    <property type="nucleotide sequence ID" value="NZ_CANMGD010000003.1"/>
</dbReference>
<keyword evidence="3" id="KW-1185">Reference proteome</keyword>
<feature type="chain" id="PRO_5009787779" evidence="1">
    <location>
        <begin position="35"/>
        <end position="203"/>
    </location>
</feature>
<dbReference type="GeneID" id="97668968"/>
<gene>
    <name evidence="2" type="ORF">LA5096_01548</name>
</gene>
<evidence type="ECO:0000313" key="2">
    <source>
        <dbReference type="EMBL" id="CTQ67732.1"/>
    </source>
</evidence>
<evidence type="ECO:0000313" key="3">
    <source>
        <dbReference type="Proteomes" id="UP000049983"/>
    </source>
</evidence>
<reference evidence="3" key="1">
    <citation type="submission" date="2015-07" db="EMBL/GenBank/DDBJ databases">
        <authorList>
            <person name="Rodrigo-Torres Lidia"/>
            <person name="Arahal R.David."/>
        </authorList>
    </citation>
    <scope>NUCLEOTIDE SEQUENCE [LARGE SCALE GENOMIC DNA]</scope>
    <source>
        <strain evidence="3">CECT 5096</strain>
    </source>
</reference>
<evidence type="ECO:0000256" key="1">
    <source>
        <dbReference type="SAM" id="SignalP"/>
    </source>
</evidence>
<proteinExistence type="predicted"/>
<sequence>MLKLMFQRATRSARTGSLLIAASLAVLFASPVHSSELDKFNPATTDPELFRIAVRHSERLKVPEKGVKMLVVMTDRKNGRVLKEKKVFLQKTTATADAAKLANSQNGLVSIYRIPDRQISKIRALQAKFLTLPETRRDEIAGSLSIDVTGCKLDPDDTGQMLISTFLKSSEFSDFVALATDYDLRNVPSGDLATNADPVRPCR</sequence>